<organism evidence="2 3">
    <name type="scientific">Maribacter cobaltidurans</name>
    <dbReference type="NCBI Taxonomy" id="1178778"/>
    <lineage>
        <taxon>Bacteria</taxon>
        <taxon>Pseudomonadati</taxon>
        <taxon>Bacteroidota</taxon>
        <taxon>Flavobacteriia</taxon>
        <taxon>Flavobacteriales</taxon>
        <taxon>Flavobacteriaceae</taxon>
        <taxon>Maribacter</taxon>
    </lineage>
</organism>
<gene>
    <name evidence="2" type="ORF">V1I91_19900</name>
</gene>
<name>A0ABU7IZD7_9FLAO</name>
<dbReference type="RefSeq" id="WP_272653002.1">
    <property type="nucleotide sequence ID" value="NZ_JAZDDG010000012.1"/>
</dbReference>
<dbReference type="EMBL" id="JAZDDG010000012">
    <property type="protein sequence ID" value="MEE1978351.1"/>
    <property type="molecule type" value="Genomic_DNA"/>
</dbReference>
<proteinExistence type="predicted"/>
<evidence type="ECO:0000256" key="1">
    <source>
        <dbReference type="SAM" id="Phobius"/>
    </source>
</evidence>
<reference evidence="2 3" key="1">
    <citation type="submission" date="2024-01" db="EMBL/GenBank/DDBJ databases">
        <title>Maribacter spp. originated from different algae showed divergent polysaccharides utilization ability.</title>
        <authorList>
            <person name="Wang H."/>
            <person name="Wu Y."/>
        </authorList>
    </citation>
    <scope>NUCLEOTIDE SEQUENCE [LARGE SCALE GENOMIC DNA]</scope>
    <source>
        <strain evidence="2 3">PR1</strain>
    </source>
</reference>
<dbReference type="InterPro" id="IPR007813">
    <property type="entry name" value="PilN"/>
</dbReference>
<keyword evidence="1" id="KW-1133">Transmembrane helix</keyword>
<comment type="caution">
    <text evidence="2">The sequence shown here is derived from an EMBL/GenBank/DDBJ whole genome shotgun (WGS) entry which is preliminary data.</text>
</comment>
<keyword evidence="3" id="KW-1185">Reference proteome</keyword>
<evidence type="ECO:0000313" key="2">
    <source>
        <dbReference type="EMBL" id="MEE1978351.1"/>
    </source>
</evidence>
<keyword evidence="1" id="KW-0472">Membrane</keyword>
<feature type="transmembrane region" description="Helical" evidence="1">
    <location>
        <begin position="235"/>
        <end position="254"/>
    </location>
</feature>
<sequence>MLTYLKEGYSYTGLEILEDEGHEVYLTLEVVKQKDNLIIENRQRVEDLDALTKAIDKQAPVFVCINTAAVLTKRLEKSGEGSPAALVNQAFPNLDHSNFYYQILEQRDTSVVTIARKETVDTLLKRLKEQGLQAFSIALGLSTIRSLLPYLNEPQIQTAKWQLDIQEGQLHRFSQETTSRSYSYNVNGLSLTKNDVLSFSHIVGHLGQNVAANNFDGLLQSIRSKFQNQRIFQKGIRFALVFFVVLLLGNFLVYQHYFGKVGELNTSLEANGSHKSALLELTESVQAKRERVEMLQKSSSSTATAYLDALAASLPNSVLLEGMTYQPLEKTIQKDKPILLEASSMTVSGISKDSKIYSDWLETLEEKKWVAQVETLDFDYSSSNASQFTIKIDIHVSR</sequence>
<evidence type="ECO:0000313" key="3">
    <source>
        <dbReference type="Proteomes" id="UP001356308"/>
    </source>
</evidence>
<protein>
    <submittedName>
        <fullName evidence="2">PilN domain-containing protein</fullName>
    </submittedName>
</protein>
<keyword evidence="1" id="KW-0812">Transmembrane</keyword>
<accession>A0ABU7IZD7</accession>
<dbReference type="Pfam" id="PF05137">
    <property type="entry name" value="PilN"/>
    <property type="match status" value="1"/>
</dbReference>
<dbReference type="Proteomes" id="UP001356308">
    <property type="component" value="Unassembled WGS sequence"/>
</dbReference>